<evidence type="ECO:0000313" key="3">
    <source>
        <dbReference type="Proteomes" id="UP000700596"/>
    </source>
</evidence>
<comment type="caution">
    <text evidence="2">The sequence shown here is derived from an EMBL/GenBank/DDBJ whole genome shotgun (WGS) entry which is preliminary data.</text>
</comment>
<protein>
    <submittedName>
        <fullName evidence="2">Uncharacterized protein</fullName>
    </submittedName>
</protein>
<name>A0A9P9DI54_9PLEO</name>
<keyword evidence="3" id="KW-1185">Reference proteome</keyword>
<evidence type="ECO:0000256" key="1">
    <source>
        <dbReference type="SAM" id="MobiDB-lite"/>
    </source>
</evidence>
<dbReference type="Proteomes" id="UP000700596">
    <property type="component" value="Unassembled WGS sequence"/>
</dbReference>
<dbReference type="AlphaFoldDB" id="A0A9P9DI54"/>
<gene>
    <name evidence="2" type="ORF">B0J11DRAFT_71676</name>
</gene>
<feature type="region of interest" description="Disordered" evidence="1">
    <location>
        <begin position="103"/>
        <end position="128"/>
    </location>
</feature>
<dbReference type="OrthoDB" id="5068804at2759"/>
<proteinExistence type="predicted"/>
<accession>A0A9P9DI54</accession>
<organism evidence="2 3">
    <name type="scientific">Dendryphion nanum</name>
    <dbReference type="NCBI Taxonomy" id="256645"/>
    <lineage>
        <taxon>Eukaryota</taxon>
        <taxon>Fungi</taxon>
        <taxon>Dikarya</taxon>
        <taxon>Ascomycota</taxon>
        <taxon>Pezizomycotina</taxon>
        <taxon>Dothideomycetes</taxon>
        <taxon>Pleosporomycetidae</taxon>
        <taxon>Pleosporales</taxon>
        <taxon>Torulaceae</taxon>
        <taxon>Dendryphion</taxon>
    </lineage>
</organism>
<feature type="region of interest" description="Disordered" evidence="1">
    <location>
        <begin position="1"/>
        <end position="24"/>
    </location>
</feature>
<evidence type="ECO:0000313" key="2">
    <source>
        <dbReference type="EMBL" id="KAH7119875.1"/>
    </source>
</evidence>
<feature type="compositionally biased region" description="Polar residues" evidence="1">
    <location>
        <begin position="1"/>
        <end position="14"/>
    </location>
</feature>
<sequence length="128" mass="14257">MSDPQEQPLLSNLTAEERRPTWSEENGIIRISQIPSSEPVNGERLNIVKDVSAEEDSHQVIVSTPPALITIDGVSAAVRSRQWLGQISDRTLQHFVQVSEHTSQATHRHSTANIPFENQYGPGHNLKD</sequence>
<dbReference type="EMBL" id="JAGMWT010000011">
    <property type="protein sequence ID" value="KAH7119875.1"/>
    <property type="molecule type" value="Genomic_DNA"/>
</dbReference>
<reference evidence="2" key="1">
    <citation type="journal article" date="2021" name="Nat. Commun.">
        <title>Genetic determinants of endophytism in the Arabidopsis root mycobiome.</title>
        <authorList>
            <person name="Mesny F."/>
            <person name="Miyauchi S."/>
            <person name="Thiergart T."/>
            <person name="Pickel B."/>
            <person name="Atanasova L."/>
            <person name="Karlsson M."/>
            <person name="Huettel B."/>
            <person name="Barry K.W."/>
            <person name="Haridas S."/>
            <person name="Chen C."/>
            <person name="Bauer D."/>
            <person name="Andreopoulos W."/>
            <person name="Pangilinan J."/>
            <person name="LaButti K."/>
            <person name="Riley R."/>
            <person name="Lipzen A."/>
            <person name="Clum A."/>
            <person name="Drula E."/>
            <person name="Henrissat B."/>
            <person name="Kohler A."/>
            <person name="Grigoriev I.V."/>
            <person name="Martin F.M."/>
            <person name="Hacquard S."/>
        </authorList>
    </citation>
    <scope>NUCLEOTIDE SEQUENCE</scope>
    <source>
        <strain evidence="2">MPI-CAGE-CH-0243</strain>
    </source>
</reference>